<dbReference type="PANTHER" id="PTHR43642">
    <property type="entry name" value="HYBRID SIGNAL TRANSDUCTION HISTIDINE KINASE G"/>
    <property type="match status" value="1"/>
</dbReference>
<dbReference type="RefSeq" id="WP_207090707.1">
    <property type="nucleotide sequence ID" value="NZ_JAFLQW010000668.1"/>
</dbReference>
<gene>
    <name evidence="3" type="ORF">J0895_25060</name>
</gene>
<feature type="domain" description="Protein kinase" evidence="2">
    <location>
        <begin position="7"/>
        <end position="270"/>
    </location>
</feature>
<evidence type="ECO:0000313" key="3">
    <source>
        <dbReference type="EMBL" id="MBO0352293.1"/>
    </source>
</evidence>
<dbReference type="InterPro" id="IPR029016">
    <property type="entry name" value="GAF-like_dom_sf"/>
</dbReference>
<dbReference type="InterPro" id="IPR011009">
    <property type="entry name" value="Kinase-like_dom_sf"/>
</dbReference>
<dbReference type="PANTHER" id="PTHR43642:SF1">
    <property type="entry name" value="HYBRID SIGNAL TRANSDUCTION HISTIDINE KINASE G"/>
    <property type="match status" value="1"/>
</dbReference>
<dbReference type="Proteomes" id="UP000664844">
    <property type="component" value="Unassembled WGS sequence"/>
</dbReference>
<dbReference type="SUPFAM" id="SSF48452">
    <property type="entry name" value="TPR-like"/>
    <property type="match status" value="1"/>
</dbReference>
<dbReference type="InterPro" id="IPR001932">
    <property type="entry name" value="PPM-type_phosphatase-like_dom"/>
</dbReference>
<organism evidence="3 4">
    <name type="scientific">Phormidium pseudopriestleyi FRX01</name>
    <dbReference type="NCBI Taxonomy" id="1759528"/>
    <lineage>
        <taxon>Bacteria</taxon>
        <taxon>Bacillati</taxon>
        <taxon>Cyanobacteriota</taxon>
        <taxon>Cyanophyceae</taxon>
        <taxon>Oscillatoriophycideae</taxon>
        <taxon>Oscillatoriales</taxon>
        <taxon>Oscillatoriaceae</taxon>
        <taxon>Phormidium</taxon>
    </lineage>
</organism>
<dbReference type="SUPFAM" id="SSF81606">
    <property type="entry name" value="PP2C-like"/>
    <property type="match status" value="1"/>
</dbReference>
<dbReference type="CDD" id="cd14014">
    <property type="entry name" value="STKc_PknB_like"/>
    <property type="match status" value="1"/>
</dbReference>
<feature type="coiled-coil region" evidence="1">
    <location>
        <begin position="1490"/>
        <end position="1524"/>
    </location>
</feature>
<sequence length="1770" mass="198184">MLNISGVTVQTQIYESANSIVYRGIWDSDSQPIIRKILKENYPTPQELARYRTEYQITQSLNVPGVVKVYDLQKYQNTLVMFVEDFGGESLKHGLSERTWNLEEFLHLAIAITEALGQIHGANIIHKDINPSNIVFNPNTRQVKIIDFGISTQLTRENTTLKNPNILEGTLPYLSPEQTGRMNRCIDYRSDFYSLGVTFYELLTHRLPFETTDPLELVHCHIAKQPVTPTDIDANIPPVLSDIILKLMAKTAEERYQNAYGLKADLEECLRQNNADIVLKFSLGRHDISDKFQLPQKLYGRESEIQSLLAAFAGSSIQSKLMLIGGYSGIGKSALVQELYKPITEKRGYFISGKFDQYQRNIPYSAIVRAFQGLVKQLLMESEAQLNQWRENLLAAVGVNGQVIVEVIPEIELIIGPQSEVVELGPNESQNRFNLVFQNFIKVFTQQEHPLALFIDDLQWADGASLKLMQLLMAGRSPGLFLIGAYRDNEVSAAHPLMLTLDEIAKTGAIIQRIALAPLDLETIAKLIGDTLNCDGQTVQPLAELVQGKTGGNPFFMNEFLKSLYTEELLDFDRQTLRWEWDLEQIQARGFTDNVVELMVDKIQKLPEETQELLQLAACTGNQFDLKFLGLICEKSLAEMVTDLQSAVTESLVMPLGNLGELALVLAESEFLTPDPTQTQQKSLQYKFGHDRIQQAAYSLIDEVKIPYLHRKIGDVILQNTPKNKQEEKIFDIVNQLNFGIGLMSSQAEKNELAELNLIAGKKAKLSTAYQPALNYLQVGIELLGTHSWQDEYALTLSLYEEATEVAYLNTDFALMDQWVETVVAKAKTVLDKVKVYEVKIQAGVSQSKFNEALDIGLEVLSLFGIKLPRYPKKIDILLGLIRTKLTIGVRPIASLGDLPPMTQPEIQAIMGILSKLNTAIYFSAPLLFPLAVFQQVNLSIKWGNTSESAYAYSCYGLILCGIGDIESGYQFGQLALNFLKRLNTQKVKSRTGYLVHSFVKHWKDPVQAMLNPMLEAYTVGLETGDLEFAAYSAFHYCYYSFLIGSELTQLESDMATYAQVILETGQERTTDGHQIFYQAVLNLLGKAENPCHLMGSAFDEQVRLPILESRKDRSTIFCLYFNKLILCVLFGEVHEAIANADKAQEYIDAVPATLLLSQVAFYDSLARLAGATDAPRSQKNSWIHKVLRNQKKIKKWMHYAPQNNSQKYWLVEAELCRVQGKDAKAMEYYDKAIKLAQENGYLHELAIAYELAAKFYLSKGKEKELTAIAYMQQARYSYQIWGASTKVKDLETRYGQFFIARERVSTHSTTNSNVTSTGSNHNLDIATVMKASQAISGEVLLEKLLSSLMKILIENAGAQRGYLILSIHGELLIEAAGEIEDERVTVLQSISVGNCQTISKSIVNYVARTQETVVLNDATCSGNFTSDSYIQQAQPKSILCAPLIDRGQLVSIVYLENNSTTGAFTPKRVEVLQLLSGQVAISIENARLYQTLEEKVKQRTAQLANANAEITILNERLKAENIRMGAELDVTRRLQKMLLPNQSELDAIEGLDIAGFMEPADEVGGDYYDVLKSGDRIKIAIGDVTGHGLQSGVVMMMAQTAVRTLLEGDFTDPVQFLDVINRTIYKNVQRMNSDKNMTLVLLDYQEGKLTLSGQHEEAIVMRADGTVECIDTVDLGFPIALIDEISDFVSTTEIRLNPGDVVVLYTDGITEAVDSNLVQYGLEPIIESIRHHLNGNAREICQGVIEDVRRHIGGQKIYDDITLIVLKQK</sequence>
<reference evidence="3 4" key="1">
    <citation type="submission" date="2021-03" db="EMBL/GenBank/DDBJ databases">
        <title>Metabolic Capacity of the Antarctic Cyanobacterium Phormidium pseudopriestleyi that Sustains Oxygenic Photosynthesis in the Presence of Hydrogen Sulfide.</title>
        <authorList>
            <person name="Lumian J.E."/>
            <person name="Jungblut A.D."/>
            <person name="Dillon M.L."/>
            <person name="Hawes I."/>
            <person name="Doran P.T."/>
            <person name="Mackey T.J."/>
            <person name="Dick G.J."/>
            <person name="Grettenberger C.L."/>
            <person name="Sumner D.Y."/>
        </authorList>
    </citation>
    <scope>NUCLEOTIDE SEQUENCE [LARGE SCALE GENOMIC DNA]</scope>
    <source>
        <strain evidence="3 4">FRX01</strain>
    </source>
</reference>
<dbReference type="Pfam" id="PF01590">
    <property type="entry name" value="GAF"/>
    <property type="match status" value="1"/>
</dbReference>
<dbReference type="Pfam" id="PF13191">
    <property type="entry name" value="AAA_16"/>
    <property type="match status" value="1"/>
</dbReference>
<dbReference type="Gene3D" id="1.10.510.10">
    <property type="entry name" value="Transferase(Phosphotransferase) domain 1"/>
    <property type="match status" value="1"/>
</dbReference>
<dbReference type="Pfam" id="PF00069">
    <property type="entry name" value="Pkinase"/>
    <property type="match status" value="1"/>
</dbReference>
<dbReference type="SUPFAM" id="SSF56112">
    <property type="entry name" value="Protein kinase-like (PK-like)"/>
    <property type="match status" value="1"/>
</dbReference>
<dbReference type="InterPro" id="IPR041664">
    <property type="entry name" value="AAA_16"/>
</dbReference>
<dbReference type="EMBL" id="JAFLQW010000668">
    <property type="protein sequence ID" value="MBO0352293.1"/>
    <property type="molecule type" value="Genomic_DNA"/>
</dbReference>
<dbReference type="Gene3D" id="3.30.450.40">
    <property type="match status" value="1"/>
</dbReference>
<protein>
    <submittedName>
        <fullName evidence="3">AAA family ATPase</fullName>
    </submittedName>
</protein>
<name>A0ABS3FYT2_9CYAN</name>
<evidence type="ECO:0000259" key="2">
    <source>
        <dbReference type="PROSITE" id="PS50011"/>
    </source>
</evidence>
<evidence type="ECO:0000313" key="4">
    <source>
        <dbReference type="Proteomes" id="UP000664844"/>
    </source>
</evidence>
<dbReference type="SMART" id="SM00331">
    <property type="entry name" value="PP2C_SIG"/>
    <property type="match status" value="1"/>
</dbReference>
<dbReference type="InterPro" id="IPR003018">
    <property type="entry name" value="GAF"/>
</dbReference>
<dbReference type="SMART" id="SM00065">
    <property type="entry name" value="GAF"/>
    <property type="match status" value="1"/>
</dbReference>
<dbReference type="InterPro" id="IPR027417">
    <property type="entry name" value="P-loop_NTPase"/>
</dbReference>
<dbReference type="PROSITE" id="PS50011">
    <property type="entry name" value="PROTEIN_KINASE_DOM"/>
    <property type="match status" value="1"/>
</dbReference>
<keyword evidence="4" id="KW-1185">Reference proteome</keyword>
<dbReference type="Pfam" id="PF07228">
    <property type="entry name" value="SpoIIE"/>
    <property type="match status" value="1"/>
</dbReference>
<dbReference type="SUPFAM" id="SSF55781">
    <property type="entry name" value="GAF domain-like"/>
    <property type="match status" value="1"/>
</dbReference>
<proteinExistence type="predicted"/>
<accession>A0ABS3FYT2</accession>
<dbReference type="SUPFAM" id="SSF52540">
    <property type="entry name" value="P-loop containing nucleoside triphosphate hydrolases"/>
    <property type="match status" value="1"/>
</dbReference>
<dbReference type="InterPro" id="IPR000719">
    <property type="entry name" value="Prot_kinase_dom"/>
</dbReference>
<dbReference type="InterPro" id="IPR011990">
    <property type="entry name" value="TPR-like_helical_dom_sf"/>
</dbReference>
<dbReference type="InterPro" id="IPR036457">
    <property type="entry name" value="PPM-type-like_dom_sf"/>
</dbReference>
<evidence type="ECO:0000256" key="1">
    <source>
        <dbReference type="SAM" id="Coils"/>
    </source>
</evidence>
<dbReference type="Gene3D" id="3.60.40.10">
    <property type="entry name" value="PPM-type phosphatase domain"/>
    <property type="match status" value="1"/>
</dbReference>
<dbReference type="Gene3D" id="3.40.50.300">
    <property type="entry name" value="P-loop containing nucleotide triphosphate hydrolases"/>
    <property type="match status" value="1"/>
</dbReference>
<dbReference type="InterPro" id="IPR053159">
    <property type="entry name" value="Hybrid_Histidine_Kinase"/>
</dbReference>
<comment type="caution">
    <text evidence="3">The sequence shown here is derived from an EMBL/GenBank/DDBJ whole genome shotgun (WGS) entry which is preliminary data.</text>
</comment>
<keyword evidence="1" id="KW-0175">Coiled coil</keyword>